<dbReference type="Pfam" id="PF06969">
    <property type="entry name" value="HemN_C"/>
    <property type="match status" value="1"/>
</dbReference>
<dbReference type="GO" id="GO:0051539">
    <property type="term" value="F:4 iron, 4 sulfur cluster binding"/>
    <property type="evidence" value="ECO:0007669"/>
    <property type="project" value="UniProtKB-UniRule"/>
</dbReference>
<evidence type="ECO:0000256" key="5">
    <source>
        <dbReference type="ARBA" id="ARBA00022691"/>
    </source>
</evidence>
<protein>
    <recommendedName>
        <fullName evidence="3 10">Heme chaperone HemW</fullName>
    </recommendedName>
</protein>
<evidence type="ECO:0000256" key="7">
    <source>
        <dbReference type="ARBA" id="ARBA00023004"/>
    </source>
</evidence>
<dbReference type="Proteomes" id="UP000218899">
    <property type="component" value="Chromosome"/>
</dbReference>
<keyword evidence="10" id="KW-0963">Cytoplasm</keyword>
<keyword evidence="6 10" id="KW-0479">Metal-binding</keyword>
<dbReference type="NCBIfam" id="TIGR00539">
    <property type="entry name" value="hemN_rel"/>
    <property type="match status" value="1"/>
</dbReference>
<dbReference type="InterPro" id="IPR013785">
    <property type="entry name" value="Aldolase_TIM"/>
</dbReference>
<proteinExistence type="inferred from homology"/>
<dbReference type="GO" id="GO:0004109">
    <property type="term" value="F:coproporphyrinogen oxidase activity"/>
    <property type="evidence" value="ECO:0007669"/>
    <property type="project" value="InterPro"/>
</dbReference>
<evidence type="ECO:0000313" key="12">
    <source>
        <dbReference type="EMBL" id="BAU46667.1"/>
    </source>
</evidence>
<dbReference type="EMBL" id="AP014936">
    <property type="protein sequence ID" value="BAU46667.1"/>
    <property type="molecule type" value="Genomic_DNA"/>
</dbReference>
<comment type="similarity">
    <text evidence="2">Belongs to the anaerobic coproporphyrinogen-III oxidase family. HemW subfamily.</text>
</comment>
<dbReference type="SFLD" id="SFLDG01082">
    <property type="entry name" value="B12-binding_domain_containing"/>
    <property type="match status" value="1"/>
</dbReference>
<evidence type="ECO:0000256" key="10">
    <source>
        <dbReference type="RuleBase" id="RU364116"/>
    </source>
</evidence>
<dbReference type="SFLD" id="SFLDF00562">
    <property type="entry name" value="HemN-like__clustered_with_heat"/>
    <property type="match status" value="1"/>
</dbReference>
<dbReference type="GO" id="GO:0005737">
    <property type="term" value="C:cytoplasm"/>
    <property type="evidence" value="ECO:0007669"/>
    <property type="project" value="UniProtKB-SubCell"/>
</dbReference>
<evidence type="ECO:0000313" key="13">
    <source>
        <dbReference type="Proteomes" id="UP000218899"/>
    </source>
</evidence>
<dbReference type="InterPro" id="IPR010723">
    <property type="entry name" value="HemN_C"/>
</dbReference>
<dbReference type="SFLD" id="SFLDF00288">
    <property type="entry name" value="HemN-like__clustered_with_nucl"/>
    <property type="match status" value="1"/>
</dbReference>
<comment type="subcellular location">
    <subcellularLocation>
        <location evidence="10">Cytoplasm</location>
    </subcellularLocation>
</comment>
<dbReference type="KEGG" id="sva:SVA_0085"/>
<accession>A0A1B4VCP7</accession>
<keyword evidence="4 10" id="KW-0349">Heme</keyword>
<dbReference type="InterPro" id="IPR004559">
    <property type="entry name" value="HemW-like"/>
</dbReference>
<name>A0A1B4VCP7_9GAMM</name>
<dbReference type="CDD" id="cd01335">
    <property type="entry name" value="Radical_SAM"/>
    <property type="match status" value="1"/>
</dbReference>
<dbReference type="GO" id="GO:0006779">
    <property type="term" value="P:porphyrin-containing compound biosynthetic process"/>
    <property type="evidence" value="ECO:0007669"/>
    <property type="project" value="InterPro"/>
</dbReference>
<dbReference type="AlphaFoldDB" id="A0A1B4VCP7"/>
<dbReference type="SFLD" id="SFLDS00029">
    <property type="entry name" value="Radical_SAM"/>
    <property type="match status" value="1"/>
</dbReference>
<evidence type="ECO:0000256" key="3">
    <source>
        <dbReference type="ARBA" id="ARBA00017228"/>
    </source>
</evidence>
<dbReference type="InterPro" id="IPR058240">
    <property type="entry name" value="rSAM_sf"/>
</dbReference>
<dbReference type="SUPFAM" id="SSF102114">
    <property type="entry name" value="Radical SAM enzymes"/>
    <property type="match status" value="1"/>
</dbReference>
<keyword evidence="8 10" id="KW-0411">Iron-sulfur</keyword>
<organism evidence="12 13">
    <name type="scientific">Sulfurifustis variabilis</name>
    <dbReference type="NCBI Taxonomy" id="1675686"/>
    <lineage>
        <taxon>Bacteria</taxon>
        <taxon>Pseudomonadati</taxon>
        <taxon>Pseudomonadota</taxon>
        <taxon>Gammaproteobacteria</taxon>
        <taxon>Acidiferrobacterales</taxon>
        <taxon>Acidiferrobacteraceae</taxon>
        <taxon>Sulfurifustis</taxon>
    </lineage>
</organism>
<dbReference type="PROSITE" id="PS51918">
    <property type="entry name" value="RADICAL_SAM"/>
    <property type="match status" value="1"/>
</dbReference>
<evidence type="ECO:0000256" key="6">
    <source>
        <dbReference type="ARBA" id="ARBA00022723"/>
    </source>
</evidence>
<dbReference type="Pfam" id="PF04055">
    <property type="entry name" value="Radical_SAM"/>
    <property type="match status" value="1"/>
</dbReference>
<dbReference type="OrthoDB" id="9808022at2"/>
<dbReference type="GO" id="GO:0046872">
    <property type="term" value="F:metal ion binding"/>
    <property type="evidence" value="ECO:0007669"/>
    <property type="project" value="UniProtKB-UniRule"/>
</dbReference>
<comment type="cofactor">
    <cofactor evidence="1">
        <name>[4Fe-4S] cluster</name>
        <dbReference type="ChEBI" id="CHEBI:49883"/>
    </cofactor>
</comment>
<evidence type="ECO:0000256" key="1">
    <source>
        <dbReference type="ARBA" id="ARBA00001966"/>
    </source>
</evidence>
<reference evidence="12 13" key="1">
    <citation type="submission" date="2015-08" db="EMBL/GenBank/DDBJ databases">
        <title>Complete genome sequence of Sulfurifustis variabilis.</title>
        <authorList>
            <person name="Miura A."/>
            <person name="Kojima H."/>
            <person name="Fukui M."/>
        </authorList>
    </citation>
    <scope>NUCLEOTIDE SEQUENCE [LARGE SCALE GENOMIC DNA]</scope>
    <source>
        <strain evidence="13">skN76</strain>
    </source>
</reference>
<keyword evidence="10" id="KW-0004">4Fe-4S</keyword>
<evidence type="ECO:0000259" key="11">
    <source>
        <dbReference type="PROSITE" id="PS51918"/>
    </source>
</evidence>
<evidence type="ECO:0000256" key="9">
    <source>
        <dbReference type="ARBA" id="ARBA00023186"/>
    </source>
</evidence>
<keyword evidence="9 10" id="KW-0143">Chaperone</keyword>
<evidence type="ECO:0000256" key="4">
    <source>
        <dbReference type="ARBA" id="ARBA00022617"/>
    </source>
</evidence>
<evidence type="ECO:0000256" key="2">
    <source>
        <dbReference type="ARBA" id="ARBA00006100"/>
    </source>
</evidence>
<dbReference type="SFLD" id="SFLDG01065">
    <property type="entry name" value="anaerobic_coproporphyrinogen-I"/>
    <property type="match status" value="1"/>
</dbReference>
<dbReference type="PANTHER" id="PTHR13932">
    <property type="entry name" value="COPROPORPHYRINIGEN III OXIDASE"/>
    <property type="match status" value="1"/>
</dbReference>
<comment type="function">
    <text evidence="10">Probably acts as a heme chaperone, transferring heme to an unknown acceptor. Binds one molecule of heme per monomer, possibly covalently. Binds 1 [4Fe-4S] cluster. The cluster is coordinated with 3 cysteines and an exchangeable S-adenosyl-L-methionine.</text>
</comment>
<keyword evidence="7 10" id="KW-0408">Iron</keyword>
<gene>
    <name evidence="12" type="ORF">SVA_0085</name>
</gene>
<dbReference type="Gene3D" id="3.20.20.70">
    <property type="entry name" value="Aldolase class I"/>
    <property type="match status" value="1"/>
</dbReference>
<dbReference type="InterPro" id="IPR006638">
    <property type="entry name" value="Elp3/MiaA/NifB-like_rSAM"/>
</dbReference>
<evidence type="ECO:0000256" key="8">
    <source>
        <dbReference type="ARBA" id="ARBA00023014"/>
    </source>
</evidence>
<keyword evidence="5 10" id="KW-0949">S-adenosyl-L-methionine</keyword>
<dbReference type="PANTHER" id="PTHR13932:SF5">
    <property type="entry name" value="RADICAL S-ADENOSYL METHIONINE DOMAIN-CONTAINING PROTEIN 1, MITOCHONDRIAL"/>
    <property type="match status" value="1"/>
</dbReference>
<dbReference type="RefSeq" id="WP_096457202.1">
    <property type="nucleotide sequence ID" value="NZ_AP014936.1"/>
</dbReference>
<dbReference type="SMART" id="SM00729">
    <property type="entry name" value="Elp3"/>
    <property type="match status" value="1"/>
</dbReference>
<dbReference type="InterPro" id="IPR007197">
    <property type="entry name" value="rSAM"/>
</dbReference>
<keyword evidence="13" id="KW-1185">Reference proteome</keyword>
<feature type="domain" description="Radical SAM core" evidence="11">
    <location>
        <begin position="2"/>
        <end position="235"/>
    </location>
</feature>
<sequence>MPAPLPPLSLYVHLPWCVRKCPYCDFNSHALRGELEEDAYVDALLRDLAHAATLAGGREVRTIFIGGGTPSLFHPSSIARLLAGIGDRVPLAAAAEITLEANPGTVELDRFRGFREAGVNRLSIGIQSFEEGKLRALGRIHGPEEARRAAEAAGAAGFRNLNLDLMYGLPGQTAGQALADIEIALAYGPAHLSAYQLTLEPHTYFHAHPPPLPDDEAVASMHQAIEERLRDAGYRHYEVSAYARHGSECRHNLNYWEFGDYLGIGAGAHAKITGAGGTWRYANARHPAAYMRHAGTDAARASTQRLEEPDLVFEFMLNALRLHAGFAPALFEERTGLPFDRLDRGLETGRRRGLIEPGTDRVVPSELGRRFLNDLLLAFVPDRSSPAATAVI</sequence>
<dbReference type="InterPro" id="IPR034505">
    <property type="entry name" value="Coproporphyrinogen-III_oxidase"/>
</dbReference>